<gene>
    <name evidence="2" type="ORF">KIW84_053021</name>
</gene>
<evidence type="ECO:0000313" key="2">
    <source>
        <dbReference type="EMBL" id="KAI5406522.1"/>
    </source>
</evidence>
<dbReference type="AlphaFoldDB" id="A0A9D5ACQ8"/>
<comment type="caution">
    <text evidence="2">The sequence shown here is derived from an EMBL/GenBank/DDBJ whole genome shotgun (WGS) entry which is preliminary data.</text>
</comment>
<protein>
    <submittedName>
        <fullName evidence="2">Uncharacterized protein</fullName>
    </submittedName>
</protein>
<accession>A0A9D5ACQ8</accession>
<sequence length="128" mass="14048">MVIGIPSLEMSYKLCGGCLVGKQSKKSFVSTMPMRSSCILEVVHSDNSSNVIGNLLISYDFNEESQDVKVEDIVDIPVEVEAKNDMPDTVKIEDGVTSTGQRPQRARPRPARLQDYEVTGDNEVTPDG</sequence>
<feature type="region of interest" description="Disordered" evidence="1">
    <location>
        <begin position="87"/>
        <end position="128"/>
    </location>
</feature>
<keyword evidence="3" id="KW-1185">Reference proteome</keyword>
<proteinExistence type="predicted"/>
<dbReference type="Proteomes" id="UP001058974">
    <property type="component" value="Chromosome 5"/>
</dbReference>
<dbReference type="Gramene" id="Psat05G0302100-T1">
    <property type="protein sequence ID" value="KAI5406522.1"/>
    <property type="gene ID" value="KIW84_053021"/>
</dbReference>
<feature type="compositionally biased region" description="Acidic residues" evidence="1">
    <location>
        <begin position="118"/>
        <end position="128"/>
    </location>
</feature>
<dbReference type="EMBL" id="JAMSHJ010000005">
    <property type="protein sequence ID" value="KAI5406522.1"/>
    <property type="molecule type" value="Genomic_DNA"/>
</dbReference>
<evidence type="ECO:0000313" key="3">
    <source>
        <dbReference type="Proteomes" id="UP001058974"/>
    </source>
</evidence>
<reference evidence="2 3" key="1">
    <citation type="journal article" date="2022" name="Nat. Genet.">
        <title>Improved pea reference genome and pan-genome highlight genomic features and evolutionary characteristics.</title>
        <authorList>
            <person name="Yang T."/>
            <person name="Liu R."/>
            <person name="Luo Y."/>
            <person name="Hu S."/>
            <person name="Wang D."/>
            <person name="Wang C."/>
            <person name="Pandey M.K."/>
            <person name="Ge S."/>
            <person name="Xu Q."/>
            <person name="Li N."/>
            <person name="Li G."/>
            <person name="Huang Y."/>
            <person name="Saxena R.K."/>
            <person name="Ji Y."/>
            <person name="Li M."/>
            <person name="Yan X."/>
            <person name="He Y."/>
            <person name="Liu Y."/>
            <person name="Wang X."/>
            <person name="Xiang C."/>
            <person name="Varshney R.K."/>
            <person name="Ding H."/>
            <person name="Gao S."/>
            <person name="Zong X."/>
        </authorList>
    </citation>
    <scope>NUCLEOTIDE SEQUENCE [LARGE SCALE GENOMIC DNA]</scope>
    <source>
        <strain evidence="2 3">cv. Zhongwan 6</strain>
    </source>
</reference>
<name>A0A9D5ACQ8_PEA</name>
<evidence type="ECO:0000256" key="1">
    <source>
        <dbReference type="SAM" id="MobiDB-lite"/>
    </source>
</evidence>
<organism evidence="2 3">
    <name type="scientific">Pisum sativum</name>
    <name type="common">Garden pea</name>
    <name type="synonym">Lathyrus oleraceus</name>
    <dbReference type="NCBI Taxonomy" id="3888"/>
    <lineage>
        <taxon>Eukaryota</taxon>
        <taxon>Viridiplantae</taxon>
        <taxon>Streptophyta</taxon>
        <taxon>Embryophyta</taxon>
        <taxon>Tracheophyta</taxon>
        <taxon>Spermatophyta</taxon>
        <taxon>Magnoliopsida</taxon>
        <taxon>eudicotyledons</taxon>
        <taxon>Gunneridae</taxon>
        <taxon>Pentapetalae</taxon>
        <taxon>rosids</taxon>
        <taxon>fabids</taxon>
        <taxon>Fabales</taxon>
        <taxon>Fabaceae</taxon>
        <taxon>Papilionoideae</taxon>
        <taxon>50 kb inversion clade</taxon>
        <taxon>NPAAA clade</taxon>
        <taxon>Hologalegina</taxon>
        <taxon>IRL clade</taxon>
        <taxon>Fabeae</taxon>
        <taxon>Lathyrus</taxon>
    </lineage>
</organism>